<dbReference type="InterPro" id="IPR003439">
    <property type="entry name" value="ABC_transporter-like_ATP-bd"/>
</dbReference>
<feature type="transmembrane region" description="Helical" evidence="6">
    <location>
        <begin position="1209"/>
        <end position="1236"/>
    </location>
</feature>
<dbReference type="InterPro" id="IPR013525">
    <property type="entry name" value="ABC2_TM"/>
</dbReference>
<feature type="transmembrane region" description="Helical" evidence="6">
    <location>
        <begin position="522"/>
        <end position="545"/>
    </location>
</feature>
<organism evidence="8 9">
    <name type="scientific">Allacma fusca</name>
    <dbReference type="NCBI Taxonomy" id="39272"/>
    <lineage>
        <taxon>Eukaryota</taxon>
        <taxon>Metazoa</taxon>
        <taxon>Ecdysozoa</taxon>
        <taxon>Arthropoda</taxon>
        <taxon>Hexapoda</taxon>
        <taxon>Collembola</taxon>
        <taxon>Symphypleona</taxon>
        <taxon>Sminthuridae</taxon>
        <taxon>Allacma</taxon>
    </lineage>
</organism>
<evidence type="ECO:0000256" key="3">
    <source>
        <dbReference type="ARBA" id="ARBA00022989"/>
    </source>
</evidence>
<reference evidence="8" key="1">
    <citation type="submission" date="2021-06" db="EMBL/GenBank/DDBJ databases">
        <authorList>
            <person name="Hodson N. C."/>
            <person name="Mongue J. A."/>
            <person name="Jaron S. K."/>
        </authorList>
    </citation>
    <scope>NUCLEOTIDE SEQUENCE</scope>
</reference>
<protein>
    <recommendedName>
        <fullName evidence="7">ABC transporter domain-containing protein</fullName>
    </recommendedName>
</protein>
<dbReference type="Pfam" id="PF23321">
    <property type="entry name" value="R1_ABCA1"/>
    <property type="match status" value="1"/>
</dbReference>
<name>A0A8J2K7Y4_9HEXA</name>
<dbReference type="PANTHER" id="PTHR19229">
    <property type="entry name" value="ATP-BINDING CASSETTE TRANSPORTER SUBFAMILY A ABCA"/>
    <property type="match status" value="1"/>
</dbReference>
<dbReference type="Proteomes" id="UP000708208">
    <property type="component" value="Unassembled WGS sequence"/>
</dbReference>
<dbReference type="GO" id="GO:0005524">
    <property type="term" value="F:ATP binding"/>
    <property type="evidence" value="ECO:0007669"/>
    <property type="project" value="InterPro"/>
</dbReference>
<feature type="transmembrane region" description="Helical" evidence="6">
    <location>
        <begin position="373"/>
        <end position="397"/>
    </location>
</feature>
<dbReference type="FunFam" id="3.40.50.300:FF:000933">
    <property type="entry name" value="ABC transporter A family member 7"/>
    <property type="match status" value="1"/>
</dbReference>
<proteinExistence type="predicted"/>
<keyword evidence="9" id="KW-1185">Reference proteome</keyword>
<feature type="transmembrane region" description="Helical" evidence="6">
    <location>
        <begin position="333"/>
        <end position="353"/>
    </location>
</feature>
<feature type="transmembrane region" description="Helical" evidence="6">
    <location>
        <begin position="1248"/>
        <end position="1270"/>
    </location>
</feature>
<feature type="transmembrane region" description="Helical" evidence="6">
    <location>
        <begin position="417"/>
        <end position="436"/>
    </location>
</feature>
<evidence type="ECO:0000256" key="2">
    <source>
        <dbReference type="ARBA" id="ARBA00022692"/>
    </source>
</evidence>
<dbReference type="InterPro" id="IPR026082">
    <property type="entry name" value="ABCA"/>
</dbReference>
<dbReference type="PROSITE" id="PS50893">
    <property type="entry name" value="ABC_TRANSPORTER_2"/>
    <property type="match status" value="2"/>
</dbReference>
<dbReference type="Pfam" id="PF00005">
    <property type="entry name" value="ABC_tran"/>
    <property type="match status" value="2"/>
</dbReference>
<feature type="transmembrane region" description="Helical" evidence="6">
    <location>
        <begin position="1277"/>
        <end position="1299"/>
    </location>
</feature>
<comment type="subcellular location">
    <subcellularLocation>
        <location evidence="1">Membrane</location>
        <topology evidence="1">Multi-pass membrane protein</topology>
    </subcellularLocation>
</comment>
<evidence type="ECO:0000256" key="6">
    <source>
        <dbReference type="SAM" id="Phobius"/>
    </source>
</evidence>
<feature type="domain" description="ABC transporter" evidence="7">
    <location>
        <begin position="604"/>
        <end position="834"/>
    </location>
</feature>
<keyword evidence="4 6" id="KW-0472">Membrane</keyword>
<feature type="domain" description="ABC transporter" evidence="7">
    <location>
        <begin position="1486"/>
        <end position="1716"/>
    </location>
</feature>
<dbReference type="Pfam" id="PF12698">
    <property type="entry name" value="ABC2_membrane_3"/>
    <property type="match status" value="2"/>
</dbReference>
<dbReference type="InterPro" id="IPR056264">
    <property type="entry name" value="R2_ABCA1-4-like"/>
</dbReference>
<feature type="region of interest" description="Disordered" evidence="5">
    <location>
        <begin position="1"/>
        <end position="25"/>
    </location>
</feature>
<evidence type="ECO:0000256" key="4">
    <source>
        <dbReference type="ARBA" id="ARBA00023136"/>
    </source>
</evidence>
<dbReference type="InterPro" id="IPR017871">
    <property type="entry name" value="ABC_transporter-like_CS"/>
</dbReference>
<comment type="caution">
    <text evidence="8">The sequence shown here is derived from an EMBL/GenBank/DDBJ whole genome shotgun (WGS) entry which is preliminary data.</text>
</comment>
<dbReference type="GO" id="GO:0016887">
    <property type="term" value="F:ATP hydrolysis activity"/>
    <property type="evidence" value="ECO:0007669"/>
    <property type="project" value="InterPro"/>
</dbReference>
<dbReference type="InterPro" id="IPR003593">
    <property type="entry name" value="AAA+_ATPase"/>
</dbReference>
<accession>A0A8J2K7Y4</accession>
<feature type="transmembrane region" description="Helical" evidence="6">
    <location>
        <begin position="443"/>
        <end position="465"/>
    </location>
</feature>
<dbReference type="FunFam" id="3.40.50.300:FF:002470">
    <property type="entry name" value="ABC transporter, putative"/>
    <property type="match status" value="1"/>
</dbReference>
<evidence type="ECO:0000256" key="5">
    <source>
        <dbReference type="SAM" id="MobiDB-lite"/>
    </source>
</evidence>
<dbReference type="PROSITE" id="PS00211">
    <property type="entry name" value="ABC_TRANSPORTER_1"/>
    <property type="match status" value="1"/>
</dbReference>
<evidence type="ECO:0000313" key="9">
    <source>
        <dbReference type="Proteomes" id="UP000708208"/>
    </source>
</evidence>
<evidence type="ECO:0000313" key="8">
    <source>
        <dbReference type="EMBL" id="CAG7730792.1"/>
    </source>
</evidence>
<evidence type="ECO:0000256" key="1">
    <source>
        <dbReference type="ARBA" id="ARBA00004141"/>
    </source>
</evidence>
<feature type="transmembrane region" description="Helical" evidence="6">
    <location>
        <begin position="99"/>
        <end position="119"/>
    </location>
</feature>
<dbReference type="GO" id="GO:0005319">
    <property type="term" value="F:lipid transporter activity"/>
    <property type="evidence" value="ECO:0007669"/>
    <property type="project" value="TreeGrafter"/>
</dbReference>
<keyword evidence="3 6" id="KW-1133">Transmembrane helix</keyword>
<dbReference type="GO" id="GO:0140359">
    <property type="term" value="F:ABC-type transporter activity"/>
    <property type="evidence" value="ECO:0007669"/>
    <property type="project" value="InterPro"/>
</dbReference>
<dbReference type="EMBL" id="CAJVCH010200366">
    <property type="protein sequence ID" value="CAG7730792.1"/>
    <property type="molecule type" value="Genomic_DNA"/>
</dbReference>
<keyword evidence="2 6" id="KW-0812">Transmembrane</keyword>
<feature type="transmembrane region" description="Helical" evidence="6">
    <location>
        <begin position="985"/>
        <end position="1005"/>
    </location>
</feature>
<dbReference type="CDD" id="cd03263">
    <property type="entry name" value="ABC_subfamily_A"/>
    <property type="match status" value="2"/>
</dbReference>
<dbReference type="SMART" id="SM00382">
    <property type="entry name" value="AAA"/>
    <property type="match status" value="2"/>
</dbReference>
<dbReference type="PANTHER" id="PTHR19229:SF250">
    <property type="entry name" value="ABC TRANSPORTER DOMAIN-CONTAINING PROTEIN-RELATED"/>
    <property type="match status" value="1"/>
</dbReference>
<feature type="transmembrane region" description="Helical" evidence="6">
    <location>
        <begin position="1168"/>
        <end position="1188"/>
    </location>
</feature>
<dbReference type="GO" id="GO:0016020">
    <property type="term" value="C:membrane"/>
    <property type="evidence" value="ECO:0007669"/>
    <property type="project" value="UniProtKB-SubCell"/>
</dbReference>
<sequence>MSMATEPRKGQNKFNVTDADGGGGSVDGGTINHSFEIDMDNNLNSHNQYPLEDFSSSKRNGATKSRLRDISGPVKKKSGVFASIGLLLWKNTLLRKRHWIITLLEIILPTLFACLIAFFKTWTPPTPPVETNIITNSTQFYERDLVKEISRWRDRRRNATYVLGYAPANNYTDEIMRIFQDSLKKYKIPLRHETRGFESEDAIKTFNALQGLNLQENQTLETLRAAIIFEKGFDEEQYWSDKRTKNLAYKIRMVDKDYKTDQTYASVKFPGPDTKNAGKGYQEGGFASIQIFLDKAITSVITNQTLNYTVSVQGFPYPPYKVELDFSRIFINLLPQFLVFGFVFIVPSILRNVVAEKESGIKELMKMMGLKSYLHWIGWMLDSVLILIIPVTVVVVVLFKEFNPETGAFLAKSDPTIWWVVILLYVISAVSCLFFISTFFQKATLAIAVGVVSWIILYFIVLFPLESNYEWLSLSQKMLSCLLPNMALHWSVKLMYSFEAKGIGAQWSKLGEPLNTLDDFTIAHVIIMLIISSIIYMSLTMYFECIIPSKYGIRRPWYFIFKPSFWKSLTGDYGAYPLELTQSNGSRNLPEGFEIEPNGLNARVEIQNLRKVFGGKHVAVDGLSLNMFEGQITVLLGCNGAGKTTLISMLTGLYNPTGGSAKINGFNIRKDMDTIRTQLGYCSQYNILFEQLTVKENLQFCGRLKGMNSKDVNLEIKELLVKLQLSEKKNALAANLSGGQKRKLSLGMALVGGSRVVIMDEPTAGMDPEARRGIWDLLLEVRENRTMLLTTHFMEEADILGDRVAIMSSGKIHCCGSTLFLKKHYGSGYTLKMSVYAPPKSNCDAIFDLVKKYAPDAFWQDKISEINQNDICDVSIVLPRQNGVNDTTQFPAMFSELSKEKENLGIIDIGLPLTTLDDVFAKVVEETEEKKMKNGRNGLTNVKFHPDQLLESRGANYKVTGLSLMKQHIFGLLMKRILYTLRNKILFAAQLLLPFLLVLAAVQLFNELNAPLPPSPALKIDLGPYKNPKTIYAATNDSLDVGEIYADYISNPLNQVDAEITKVSEGTDLDTALLDIGRKDELQYRERYVAAADFKENHVRAMFQTLPIHASPLAINLASNAMLRFLNPVEADEEKITLSVTNHPMKSGLNSLLESCTQNPRAGSNLPLIYALLIPLGLSTLAAGFIVFPLEERICRAKQLQIMTGMNIFVFWISSFIWDLLLVVILAGAMIAFFPIMETFDAFTTANAAPSFFLIIVIYGIAAISFSYLFSLCMTTVAGGFAFITVLHLVTGTLLSIVVHGLEQSNFFELADNFRWGGRLFPTFGASMSMIRFVDKVAKNVKCNMVTDEVKNIICNPNITDFDSKVFVEEFQACCDNCEDFANKGVTCFVKNEFLVWQSSGESEHIPASVELPGIGQELLALMIMSLIYFSLLFLFEYLKSRKGLSFGGNEKNPDFPSEVYDSDVQDENKRIDNMVTHGEVHKDAIVVENLCKRFGTFAAVSNMNFGVHRGECYGLLGVNGAGKTTLFQMMTGNLDPTSGNVHICCRTLKSDNKLYMKQIGYCPQYDGLINCLSGQEMLELFCRLRGIHPNYIKAEAGKWLERYGLSSSANVQCGNYSGGMKRRLSAAIAMVGHPNVILLDEPTSGVDPVSRRQFWALVKAGKDAGQALILTSHSMEECEALCSRLSIMVNGQLRCTGTVQHLKSKLSQGFAITIKISQQISPAEREHQVKPLCEEINNAFNPCVLKEQHENVIEYQVMNTGIDWEAVFRALEDLKQKYVGLMEDYSVSETTLEEIFLSVAKTKSSKRQAKVSLLGKGLATIGL</sequence>
<dbReference type="OrthoDB" id="10255969at2759"/>
<evidence type="ECO:0000259" key="7">
    <source>
        <dbReference type="PROSITE" id="PS50893"/>
    </source>
</evidence>
<gene>
    <name evidence="8" type="ORF">AFUS01_LOCUS19410</name>
</gene>